<evidence type="ECO:0000256" key="1">
    <source>
        <dbReference type="SAM" id="MobiDB-lite"/>
    </source>
</evidence>
<proteinExistence type="predicted"/>
<feature type="region of interest" description="Disordered" evidence="1">
    <location>
        <begin position="20"/>
        <end position="41"/>
    </location>
</feature>
<protein>
    <submittedName>
        <fullName evidence="2">Uncharacterized protein</fullName>
    </submittedName>
</protein>
<dbReference type="Proteomes" id="UP001250181">
    <property type="component" value="Unassembled WGS sequence"/>
</dbReference>
<comment type="caution">
    <text evidence="2">The sequence shown here is derived from an EMBL/GenBank/DDBJ whole genome shotgun (WGS) entry which is preliminary data.</text>
</comment>
<accession>A0ABU3QT41</accession>
<dbReference type="EMBL" id="JAWCTQ010000045">
    <property type="protein sequence ID" value="MDT9685693.1"/>
    <property type="molecule type" value="Genomic_DNA"/>
</dbReference>
<feature type="compositionally biased region" description="Basic and acidic residues" evidence="1">
    <location>
        <begin position="20"/>
        <end position="33"/>
    </location>
</feature>
<dbReference type="RefSeq" id="WP_315880731.1">
    <property type="nucleotide sequence ID" value="NZ_JAWCTQ010000045.1"/>
</dbReference>
<reference evidence="2 3" key="1">
    <citation type="submission" date="2023-09" db="EMBL/GenBank/DDBJ databases">
        <title>Streptomyces sp. nov.: A antagonism against Alternaria gaisen Producing Streptochlin, Isolated from Tamarix root soil.</title>
        <authorList>
            <person name="Chen Y."/>
        </authorList>
    </citation>
    <scope>NUCLEOTIDE SEQUENCE [LARGE SCALE GENOMIC DNA]</scope>
    <source>
        <strain evidence="2 3">TRM76323</strain>
    </source>
</reference>
<keyword evidence="3" id="KW-1185">Reference proteome</keyword>
<feature type="non-terminal residue" evidence="2">
    <location>
        <position position="1"/>
    </location>
</feature>
<evidence type="ECO:0000313" key="3">
    <source>
        <dbReference type="Proteomes" id="UP001250181"/>
    </source>
</evidence>
<evidence type="ECO:0000313" key="2">
    <source>
        <dbReference type="EMBL" id="MDT9685693.1"/>
    </source>
</evidence>
<gene>
    <name evidence="2" type="ORF">RND61_27030</name>
</gene>
<sequence>AFRSLPGEVRSLQEHHRVVRRDQDPGAARHADRVVLPPQSQPSTLVELETALGLAPSPQLREEAALGTR</sequence>
<name>A0ABU3QT41_9ACTN</name>
<organism evidence="2 3">
    <name type="scientific">Streptomyces tamarix</name>
    <dbReference type="NCBI Taxonomy" id="3078565"/>
    <lineage>
        <taxon>Bacteria</taxon>
        <taxon>Bacillati</taxon>
        <taxon>Actinomycetota</taxon>
        <taxon>Actinomycetes</taxon>
        <taxon>Kitasatosporales</taxon>
        <taxon>Streptomycetaceae</taxon>
        <taxon>Streptomyces</taxon>
    </lineage>
</organism>